<dbReference type="GO" id="GO:0010181">
    <property type="term" value="F:FMN binding"/>
    <property type="evidence" value="ECO:0007669"/>
    <property type="project" value="TreeGrafter"/>
</dbReference>
<evidence type="ECO:0000256" key="2">
    <source>
        <dbReference type="ARBA" id="ARBA00022643"/>
    </source>
</evidence>
<comment type="cofactor">
    <cofactor evidence="1">
        <name>FMN</name>
        <dbReference type="ChEBI" id="CHEBI:58210"/>
    </cofactor>
</comment>
<dbReference type="PANTHER" id="PTHR30543">
    <property type="entry name" value="CHROMATE REDUCTASE"/>
    <property type="match status" value="1"/>
</dbReference>
<feature type="domain" description="NADPH-dependent FMN reductase-like" evidence="3">
    <location>
        <begin position="5"/>
        <end position="148"/>
    </location>
</feature>
<dbReference type="Gene3D" id="3.40.50.360">
    <property type="match status" value="1"/>
</dbReference>
<name>A0A0L8AEH3_9GAMM</name>
<dbReference type="InterPro" id="IPR029039">
    <property type="entry name" value="Flavoprotein-like_sf"/>
</dbReference>
<dbReference type="GO" id="GO:0016491">
    <property type="term" value="F:oxidoreductase activity"/>
    <property type="evidence" value="ECO:0007669"/>
    <property type="project" value="InterPro"/>
</dbReference>
<dbReference type="EMBL" id="AJLO02000007">
    <property type="protein sequence ID" value="KOF00809.1"/>
    <property type="molecule type" value="Genomic_DNA"/>
</dbReference>
<evidence type="ECO:0000313" key="5">
    <source>
        <dbReference type="Proteomes" id="UP000036890"/>
    </source>
</evidence>
<proteinExistence type="predicted"/>
<dbReference type="OrthoDB" id="9812295at2"/>
<gene>
    <name evidence="4" type="ORF">W7K_03630</name>
</gene>
<evidence type="ECO:0000313" key="4">
    <source>
        <dbReference type="EMBL" id="KOF00809.1"/>
    </source>
</evidence>
<dbReference type="RefSeq" id="WP_010486825.1">
    <property type="nucleotide sequence ID" value="NZ_AJLO02000007.1"/>
</dbReference>
<sequence>MSVPTIAVFVGSLRKESCNRRLAHALEKIAGNRARFQYVQIGDLPLYDQDFDGQYPPQGTRLKDQVRAADAVLFVTPEYNRSVPGVLKNAIDIGSRPYGDSAFSGKPAAVIGASIGQIGTAVAQQHLRNSLAFLDMHVLGQPEAFIHFKDGLIDADGTVHNEGTQKFLQDYVDRFLALIAVHVKGD</sequence>
<dbReference type="InterPro" id="IPR005025">
    <property type="entry name" value="FMN_Rdtase-like_dom"/>
</dbReference>
<keyword evidence="2" id="KW-0285">Flavoprotein</keyword>
<dbReference type="AlphaFoldDB" id="A0A0L8AEH3"/>
<dbReference type="Pfam" id="PF03358">
    <property type="entry name" value="FMN_red"/>
    <property type="match status" value="1"/>
</dbReference>
<keyword evidence="2" id="KW-0288">FMN</keyword>
<reference evidence="4 5" key="1">
    <citation type="journal article" date="2012" name="J. Bacteriol.">
        <title>Genome sequence of a novel nicotine-degrading strain, Pseudomonas geniculata N1.</title>
        <authorList>
            <person name="Tang H."/>
            <person name="Yu H."/>
            <person name="Tai C."/>
            <person name="Huang K."/>
            <person name="Liu Y."/>
            <person name="Wang L."/>
            <person name="Yao Y."/>
            <person name="Wu G."/>
            <person name="Xu P."/>
        </authorList>
    </citation>
    <scope>NUCLEOTIDE SEQUENCE [LARGE SCALE GENOMIC DNA]</scope>
    <source>
        <strain evidence="4 5">N1</strain>
    </source>
</reference>
<protein>
    <submittedName>
        <fullName evidence="4">NADPH-dependent FMN reductase</fullName>
    </submittedName>
</protein>
<organism evidence="4 5">
    <name type="scientific">Stenotrophomonas geniculata N1</name>
    <dbReference type="NCBI Taxonomy" id="1167641"/>
    <lineage>
        <taxon>Bacteria</taxon>
        <taxon>Pseudomonadati</taxon>
        <taxon>Pseudomonadota</taxon>
        <taxon>Gammaproteobacteria</taxon>
        <taxon>Lysobacterales</taxon>
        <taxon>Lysobacteraceae</taxon>
        <taxon>Stenotrophomonas</taxon>
    </lineage>
</organism>
<dbReference type="SUPFAM" id="SSF52218">
    <property type="entry name" value="Flavoproteins"/>
    <property type="match status" value="1"/>
</dbReference>
<accession>A0A0L8AEH3</accession>
<evidence type="ECO:0000259" key="3">
    <source>
        <dbReference type="Pfam" id="PF03358"/>
    </source>
</evidence>
<comment type="caution">
    <text evidence="4">The sequence shown here is derived from an EMBL/GenBank/DDBJ whole genome shotgun (WGS) entry which is preliminary data.</text>
</comment>
<dbReference type="InterPro" id="IPR050712">
    <property type="entry name" value="NAD(P)H-dep_reductase"/>
</dbReference>
<evidence type="ECO:0000256" key="1">
    <source>
        <dbReference type="ARBA" id="ARBA00001917"/>
    </source>
</evidence>
<dbReference type="Proteomes" id="UP000036890">
    <property type="component" value="Unassembled WGS sequence"/>
</dbReference>
<dbReference type="PANTHER" id="PTHR30543:SF21">
    <property type="entry name" value="NAD(P)H-DEPENDENT FMN REDUCTASE LOT6"/>
    <property type="match status" value="1"/>
</dbReference>
<dbReference type="GO" id="GO:0005829">
    <property type="term" value="C:cytosol"/>
    <property type="evidence" value="ECO:0007669"/>
    <property type="project" value="TreeGrafter"/>
</dbReference>